<comment type="subcellular location">
    <subcellularLocation>
        <location evidence="1">Cell membrane</location>
        <topology evidence="1">Multi-pass membrane protein</topology>
    </subcellularLocation>
</comment>
<protein>
    <recommendedName>
        <fullName evidence="8">Riboflavin transporter</fullName>
    </recommendedName>
</protein>
<evidence type="ECO:0000256" key="1">
    <source>
        <dbReference type="ARBA" id="ARBA00004651"/>
    </source>
</evidence>
<dbReference type="InterPro" id="IPR024529">
    <property type="entry name" value="ECF_trnsprt_substrate-spec"/>
</dbReference>
<dbReference type="OrthoDB" id="9809216at2"/>
<dbReference type="Proteomes" id="UP000051906">
    <property type="component" value="Unassembled WGS sequence"/>
</dbReference>
<dbReference type="PANTHER" id="PTHR38438">
    <property type="entry name" value="RIBOFLAVIN TRANSPORTER RIBU"/>
    <property type="match status" value="1"/>
</dbReference>
<dbReference type="RefSeq" id="WP_057878917.1">
    <property type="nucleotide sequence ID" value="NZ_JQCA01000109.1"/>
</dbReference>
<evidence type="ECO:0000313" key="10">
    <source>
        <dbReference type="EMBL" id="KRO01726.1"/>
    </source>
</evidence>
<dbReference type="STRING" id="616990.IV54_GL000381"/>
<keyword evidence="11" id="KW-1185">Reference proteome</keyword>
<dbReference type="Gene3D" id="1.10.1760.20">
    <property type="match status" value="1"/>
</dbReference>
<comment type="function">
    <text evidence="8">Probably a riboflavin-binding protein that interacts with the energy-coupling factor (ECF) ABC-transporter complex.</text>
</comment>
<organism evidence="10 11">
    <name type="scientific">Levilactobacillus paucivorans</name>
    <dbReference type="NCBI Taxonomy" id="616990"/>
    <lineage>
        <taxon>Bacteria</taxon>
        <taxon>Bacillati</taxon>
        <taxon>Bacillota</taxon>
        <taxon>Bacilli</taxon>
        <taxon>Lactobacillales</taxon>
        <taxon>Lactobacillaceae</taxon>
        <taxon>Levilactobacillus</taxon>
    </lineage>
</organism>
<feature type="transmembrane region" description="Helical" evidence="9">
    <location>
        <begin position="80"/>
        <end position="104"/>
    </location>
</feature>
<feature type="transmembrane region" description="Helical" evidence="9">
    <location>
        <begin position="18"/>
        <end position="40"/>
    </location>
</feature>
<dbReference type="GO" id="GO:0005886">
    <property type="term" value="C:plasma membrane"/>
    <property type="evidence" value="ECO:0007669"/>
    <property type="project" value="UniProtKB-SubCell"/>
</dbReference>
<evidence type="ECO:0000256" key="9">
    <source>
        <dbReference type="SAM" id="Phobius"/>
    </source>
</evidence>
<dbReference type="Pfam" id="PF12822">
    <property type="entry name" value="ECF_trnsprt"/>
    <property type="match status" value="1"/>
</dbReference>
<sequence>MENVHKGLGVRAMVEMSLFAGVAYILMFLSVSIIPIVPYMKLDLSDLVVLVGLGVFGPAGAILIAALKELLYFVTTGMDIMNFIGVMTAFIADVAYILPISAVLRRQHKASIGRHILAIVVGTVSLTVVLSLANWWVITPLYLKVWHMDLGLPVKQLVLLGVVPFNLIKGIVLGVLFIPLNRRLAPWMAKHALS</sequence>
<dbReference type="AlphaFoldDB" id="A0A0R2LIZ7"/>
<gene>
    <name evidence="10" type="ORF">IV54_GL000381</name>
</gene>
<proteinExistence type="inferred from homology"/>
<dbReference type="PIRSF" id="PIRSF037778">
    <property type="entry name" value="UCP037778_transp_RibU"/>
    <property type="match status" value="1"/>
</dbReference>
<keyword evidence="4 8" id="KW-1003">Cell membrane</keyword>
<evidence type="ECO:0000256" key="6">
    <source>
        <dbReference type="ARBA" id="ARBA00022989"/>
    </source>
</evidence>
<comment type="similarity">
    <text evidence="2 8">Belongs to the prokaryotic riboflavin transporter (P-RFT) (TC 2.A.87) family.</text>
</comment>
<comment type="caution">
    <text evidence="10">The sequence shown here is derived from an EMBL/GenBank/DDBJ whole genome shotgun (WGS) entry which is preliminary data.</text>
</comment>
<dbReference type="PATRIC" id="fig|616990.3.peg.414"/>
<evidence type="ECO:0000256" key="7">
    <source>
        <dbReference type="ARBA" id="ARBA00023136"/>
    </source>
</evidence>
<dbReference type="EMBL" id="JQCA01000109">
    <property type="protein sequence ID" value="KRO01726.1"/>
    <property type="molecule type" value="Genomic_DNA"/>
</dbReference>
<keyword evidence="7 8" id="KW-0472">Membrane</keyword>
<dbReference type="PANTHER" id="PTHR38438:SF1">
    <property type="entry name" value="RIBOFLAVIN TRANSPORTER RIBU"/>
    <property type="match status" value="1"/>
</dbReference>
<dbReference type="GO" id="GO:0032217">
    <property type="term" value="F:riboflavin transmembrane transporter activity"/>
    <property type="evidence" value="ECO:0007669"/>
    <property type="project" value="UniProtKB-UniRule"/>
</dbReference>
<evidence type="ECO:0000256" key="4">
    <source>
        <dbReference type="ARBA" id="ARBA00022475"/>
    </source>
</evidence>
<evidence type="ECO:0000256" key="5">
    <source>
        <dbReference type="ARBA" id="ARBA00022692"/>
    </source>
</evidence>
<keyword evidence="5 9" id="KW-0812">Transmembrane</keyword>
<keyword evidence="3 8" id="KW-0813">Transport</keyword>
<evidence type="ECO:0000256" key="2">
    <source>
        <dbReference type="ARBA" id="ARBA00005540"/>
    </source>
</evidence>
<dbReference type="InterPro" id="IPR025720">
    <property type="entry name" value="RibU"/>
</dbReference>
<reference evidence="10 11" key="1">
    <citation type="journal article" date="2015" name="Genome Announc.">
        <title>Expanding the biotechnology potential of lactobacilli through comparative genomics of 213 strains and associated genera.</title>
        <authorList>
            <person name="Sun Z."/>
            <person name="Harris H.M."/>
            <person name="McCann A."/>
            <person name="Guo C."/>
            <person name="Argimon S."/>
            <person name="Zhang W."/>
            <person name="Yang X."/>
            <person name="Jeffery I.B."/>
            <person name="Cooney J.C."/>
            <person name="Kagawa T.F."/>
            <person name="Liu W."/>
            <person name="Song Y."/>
            <person name="Salvetti E."/>
            <person name="Wrobel A."/>
            <person name="Rasinkangas P."/>
            <person name="Parkhill J."/>
            <person name="Rea M.C."/>
            <person name="O'Sullivan O."/>
            <person name="Ritari J."/>
            <person name="Douillard F.P."/>
            <person name="Paul Ross R."/>
            <person name="Yang R."/>
            <person name="Briner A.E."/>
            <person name="Felis G.E."/>
            <person name="de Vos W.M."/>
            <person name="Barrangou R."/>
            <person name="Klaenhammer T.R."/>
            <person name="Caufield P.W."/>
            <person name="Cui Y."/>
            <person name="Zhang H."/>
            <person name="O'Toole P.W."/>
        </authorList>
    </citation>
    <scope>NUCLEOTIDE SEQUENCE [LARGE SCALE GENOMIC DNA]</scope>
    <source>
        <strain evidence="10 11">DSM 22467</strain>
    </source>
</reference>
<feature type="transmembrane region" description="Helical" evidence="9">
    <location>
        <begin position="116"/>
        <end position="137"/>
    </location>
</feature>
<evidence type="ECO:0000256" key="8">
    <source>
        <dbReference type="PIRNR" id="PIRNR037778"/>
    </source>
</evidence>
<keyword evidence="6 9" id="KW-1133">Transmembrane helix</keyword>
<evidence type="ECO:0000313" key="11">
    <source>
        <dbReference type="Proteomes" id="UP000051906"/>
    </source>
</evidence>
<feature type="transmembrane region" description="Helical" evidence="9">
    <location>
        <begin position="157"/>
        <end position="180"/>
    </location>
</feature>
<evidence type="ECO:0000256" key="3">
    <source>
        <dbReference type="ARBA" id="ARBA00022448"/>
    </source>
</evidence>
<name>A0A0R2LIZ7_9LACO</name>
<accession>A0A0R2LIZ7</accession>
<feature type="transmembrane region" description="Helical" evidence="9">
    <location>
        <begin position="47"/>
        <end position="68"/>
    </location>
</feature>